<sequence length="112" mass="12376">MKETIMNQEKVAKLQAKCALVERELLTERRSSGSPGTFTITGHAETEQLTAMLPSILNQLGVDSLTSLRRLAEVLCKQRVARKGPLATGEEDDDEVPDLMENFDESSKNEAN</sequence>
<accession>A0A485N6D5</accession>
<dbReference type="AlphaFoldDB" id="A0A485N6D5"/>
<feature type="compositionally biased region" description="Acidic residues" evidence="1">
    <location>
        <begin position="89"/>
        <end position="104"/>
    </location>
</feature>
<feature type="region of interest" description="Disordered" evidence="1">
    <location>
        <begin position="82"/>
        <end position="112"/>
    </location>
</feature>
<dbReference type="PANTHER" id="PTHR10351">
    <property type="entry name" value="TRANSCRIPTION FACTOR BTF3 FAMILY MEMBER"/>
    <property type="match status" value="1"/>
</dbReference>
<evidence type="ECO:0000256" key="1">
    <source>
        <dbReference type="SAM" id="MobiDB-lite"/>
    </source>
</evidence>
<proteinExistence type="predicted"/>
<dbReference type="InterPro" id="IPR039370">
    <property type="entry name" value="BTF3"/>
</dbReference>
<gene>
    <name evidence="2" type="ORF">LYPA_23C013157</name>
</gene>
<reference evidence="2 3" key="1">
    <citation type="submission" date="2019-01" db="EMBL/GenBank/DDBJ databases">
        <authorList>
            <person name="Alioto T."/>
            <person name="Alioto T."/>
        </authorList>
    </citation>
    <scope>NUCLEOTIDE SEQUENCE [LARGE SCALE GENOMIC DNA]</scope>
</reference>
<protein>
    <submittedName>
        <fullName evidence="2">Transcription factor btf3-like</fullName>
    </submittedName>
</protein>
<keyword evidence="3" id="KW-1185">Reference proteome</keyword>
<dbReference type="Gene3D" id="2.20.70.30">
    <property type="entry name" value="Nascent polypeptide-associated complex domain"/>
    <property type="match status" value="1"/>
</dbReference>
<organism evidence="2 3">
    <name type="scientific">Lynx pardinus</name>
    <name type="common">Iberian lynx</name>
    <name type="synonym">Felis pardina</name>
    <dbReference type="NCBI Taxonomy" id="191816"/>
    <lineage>
        <taxon>Eukaryota</taxon>
        <taxon>Metazoa</taxon>
        <taxon>Chordata</taxon>
        <taxon>Craniata</taxon>
        <taxon>Vertebrata</taxon>
        <taxon>Euteleostomi</taxon>
        <taxon>Mammalia</taxon>
        <taxon>Eutheria</taxon>
        <taxon>Laurasiatheria</taxon>
        <taxon>Carnivora</taxon>
        <taxon>Feliformia</taxon>
        <taxon>Felidae</taxon>
        <taxon>Felinae</taxon>
        <taxon>Lynx</taxon>
    </lineage>
</organism>
<name>A0A485N6D5_LYNPA</name>
<dbReference type="InterPro" id="IPR038187">
    <property type="entry name" value="NAC_A/B_dom_sf"/>
</dbReference>
<evidence type="ECO:0000313" key="3">
    <source>
        <dbReference type="Proteomes" id="UP000386466"/>
    </source>
</evidence>
<evidence type="ECO:0000313" key="2">
    <source>
        <dbReference type="EMBL" id="VFV28950.1"/>
    </source>
</evidence>
<dbReference type="Proteomes" id="UP000386466">
    <property type="component" value="Unassembled WGS sequence"/>
</dbReference>
<dbReference type="EMBL" id="CAAGRJ010012192">
    <property type="protein sequence ID" value="VFV28950.1"/>
    <property type="molecule type" value="Genomic_DNA"/>
</dbReference>